<dbReference type="Gene3D" id="2.60.40.10">
    <property type="entry name" value="Immunoglobulins"/>
    <property type="match status" value="1"/>
</dbReference>
<evidence type="ECO:0000313" key="6">
    <source>
        <dbReference type="Proteomes" id="UP001165190"/>
    </source>
</evidence>
<gene>
    <name evidence="5" type="ORF">HRI_001576500</name>
</gene>
<reference evidence="5" key="1">
    <citation type="submission" date="2023-05" db="EMBL/GenBank/DDBJ databases">
        <title>Genome and transcriptome analyses reveal genes involved in the formation of fine ridges on petal epidermal cells in Hibiscus trionum.</title>
        <authorList>
            <person name="Koshimizu S."/>
            <person name="Masuda S."/>
            <person name="Ishii T."/>
            <person name="Shirasu K."/>
            <person name="Hoshino A."/>
            <person name="Arita M."/>
        </authorList>
    </citation>
    <scope>NUCLEOTIDE SEQUENCE</scope>
    <source>
        <strain evidence="5">Hamamatsu line</strain>
    </source>
</reference>
<dbReference type="PANTHER" id="PTHR10809:SF45">
    <property type="entry name" value="VESICLE-ASSOCIATED PROTEIN 2-2"/>
    <property type="match status" value="1"/>
</dbReference>
<dbReference type="OrthoDB" id="264603at2759"/>
<sequence length="421" mass="48224">MNAQLLEIEPKELKFVFTLKKQCFCSVTLANNTNQYVAFKVKTTSPKKYCVRPNVGIVMPKSTYDFTVTMQAQREAPPDMICRDKFLIQSTVVPSGTTDEDITSATFVKDSGRYIEENKLKVTLISPPQSPVLSPINGTMNQRMDYDSVGIPAPRSMVARVEESKMINVEDLKPMKDVDWKPRKDMYYEEELKPKKDTELKPSKDMFYEEELKPKKEVELKPSKDMIHEEELKPKKEVELKPSKDMIHEEELKPKKAAGLRPMNDVFGEDLNLIKETDMEPKNNSFSSKELKPVKDEASKPMDDILDTKELKTVREKDFNALKDNEVKTLKSVDDLKFAKDVEELKLKLNDLESKLGKAEATISKLTAERSASTQERKALQEELALLRKKSDVRRGQVGFPFLFVCMVALVCVFLGYHTHH</sequence>
<keyword evidence="3" id="KW-0472">Membrane</keyword>
<feature type="domain" description="MSP" evidence="4">
    <location>
        <begin position="5"/>
        <end position="125"/>
    </location>
</feature>
<evidence type="ECO:0000259" key="4">
    <source>
        <dbReference type="PROSITE" id="PS50202"/>
    </source>
</evidence>
<keyword evidence="6" id="KW-1185">Reference proteome</keyword>
<dbReference type="InterPro" id="IPR013783">
    <property type="entry name" value="Ig-like_fold"/>
</dbReference>
<dbReference type="GO" id="GO:0005886">
    <property type="term" value="C:plasma membrane"/>
    <property type="evidence" value="ECO:0007669"/>
    <property type="project" value="TreeGrafter"/>
</dbReference>
<accession>A0A9W7HKI5</accession>
<dbReference type="AlphaFoldDB" id="A0A9W7HKI5"/>
<dbReference type="InterPro" id="IPR016763">
    <property type="entry name" value="VAP"/>
</dbReference>
<proteinExistence type="inferred from homology"/>
<dbReference type="FunFam" id="2.60.40.10:FF:000813">
    <property type="entry name" value="Vesicle-associated protein 1-1"/>
    <property type="match status" value="1"/>
</dbReference>
<dbReference type="SUPFAM" id="SSF49354">
    <property type="entry name" value="PapD-like"/>
    <property type="match status" value="1"/>
</dbReference>
<keyword evidence="3" id="KW-1133">Transmembrane helix</keyword>
<name>A0A9W7HKI5_HIBTR</name>
<dbReference type="Proteomes" id="UP001165190">
    <property type="component" value="Unassembled WGS sequence"/>
</dbReference>
<feature type="transmembrane region" description="Helical" evidence="3">
    <location>
        <begin position="398"/>
        <end position="417"/>
    </location>
</feature>
<dbReference type="Pfam" id="PF00635">
    <property type="entry name" value="Motile_Sperm"/>
    <property type="match status" value="1"/>
</dbReference>
<dbReference type="PROSITE" id="PS50202">
    <property type="entry name" value="MSP"/>
    <property type="match status" value="1"/>
</dbReference>
<evidence type="ECO:0000256" key="2">
    <source>
        <dbReference type="SAM" id="Coils"/>
    </source>
</evidence>
<protein>
    <submittedName>
        <fullName evidence="5">Vamp/synaptobrevin-associated protein 27-2</fullName>
    </submittedName>
</protein>
<evidence type="ECO:0000256" key="1">
    <source>
        <dbReference type="ARBA" id="ARBA00008932"/>
    </source>
</evidence>
<keyword evidence="3" id="KW-0812">Transmembrane</keyword>
<dbReference type="PANTHER" id="PTHR10809">
    <property type="entry name" value="VESICLE-ASSOCIATED MEMBRANE PROTEIN-ASSOCIATED PROTEIN"/>
    <property type="match status" value="1"/>
</dbReference>
<feature type="coiled-coil region" evidence="2">
    <location>
        <begin position="342"/>
        <end position="390"/>
    </location>
</feature>
<dbReference type="GO" id="GO:0090158">
    <property type="term" value="P:endoplasmic reticulum membrane organization"/>
    <property type="evidence" value="ECO:0007669"/>
    <property type="project" value="TreeGrafter"/>
</dbReference>
<organism evidence="5 6">
    <name type="scientific">Hibiscus trionum</name>
    <name type="common">Flower of an hour</name>
    <dbReference type="NCBI Taxonomy" id="183268"/>
    <lineage>
        <taxon>Eukaryota</taxon>
        <taxon>Viridiplantae</taxon>
        <taxon>Streptophyta</taxon>
        <taxon>Embryophyta</taxon>
        <taxon>Tracheophyta</taxon>
        <taxon>Spermatophyta</taxon>
        <taxon>Magnoliopsida</taxon>
        <taxon>eudicotyledons</taxon>
        <taxon>Gunneridae</taxon>
        <taxon>Pentapetalae</taxon>
        <taxon>rosids</taxon>
        <taxon>malvids</taxon>
        <taxon>Malvales</taxon>
        <taxon>Malvaceae</taxon>
        <taxon>Malvoideae</taxon>
        <taxon>Hibiscus</taxon>
    </lineage>
</organism>
<dbReference type="GO" id="GO:0061817">
    <property type="term" value="P:endoplasmic reticulum-plasma membrane tethering"/>
    <property type="evidence" value="ECO:0007669"/>
    <property type="project" value="TreeGrafter"/>
</dbReference>
<keyword evidence="2" id="KW-0175">Coiled coil</keyword>
<comment type="caution">
    <text evidence="5">The sequence shown here is derived from an EMBL/GenBank/DDBJ whole genome shotgun (WGS) entry which is preliminary data.</text>
</comment>
<dbReference type="InterPro" id="IPR008962">
    <property type="entry name" value="PapD-like_sf"/>
</dbReference>
<dbReference type="GO" id="GO:0005789">
    <property type="term" value="C:endoplasmic reticulum membrane"/>
    <property type="evidence" value="ECO:0007669"/>
    <property type="project" value="InterPro"/>
</dbReference>
<comment type="similarity">
    <text evidence="1">Belongs to the VAMP-associated protein (VAP) (TC 9.B.17) family.</text>
</comment>
<dbReference type="InterPro" id="IPR000535">
    <property type="entry name" value="MSP_dom"/>
</dbReference>
<dbReference type="EMBL" id="BSYR01000016">
    <property type="protein sequence ID" value="GMI79072.1"/>
    <property type="molecule type" value="Genomic_DNA"/>
</dbReference>
<evidence type="ECO:0000256" key="3">
    <source>
        <dbReference type="SAM" id="Phobius"/>
    </source>
</evidence>
<evidence type="ECO:0000313" key="5">
    <source>
        <dbReference type="EMBL" id="GMI79072.1"/>
    </source>
</evidence>